<name>A0A423N9Y8_PSEFL</name>
<comment type="caution">
    <text evidence="1">The sequence shown here is derived from an EMBL/GenBank/DDBJ whole genome shotgun (WGS) entry which is preliminary data.</text>
</comment>
<protein>
    <recommendedName>
        <fullName evidence="3">Type II toxin-antitoxin system HigB family toxin</fullName>
    </recommendedName>
</protein>
<proteinExistence type="predicted"/>
<dbReference type="GO" id="GO:0110001">
    <property type="term" value="C:toxin-antitoxin complex"/>
    <property type="evidence" value="ECO:0007669"/>
    <property type="project" value="InterPro"/>
</dbReference>
<dbReference type="Pfam" id="PF09907">
    <property type="entry name" value="HigB_toxin"/>
    <property type="match status" value="1"/>
</dbReference>
<reference evidence="1 2" key="1">
    <citation type="submission" date="2016-10" db="EMBL/GenBank/DDBJ databases">
        <title>Comparative genome analysis of multiple Pseudomonas spp. focuses on biocontrol and plant growth promoting traits.</title>
        <authorList>
            <person name="Tao X.-Y."/>
            <person name="Taylor C.G."/>
        </authorList>
    </citation>
    <scope>NUCLEOTIDE SEQUENCE [LARGE SCALE GENOMIC DNA]</scope>
    <source>
        <strain evidence="1 2">2F9</strain>
    </source>
</reference>
<dbReference type="InterPro" id="IPR018669">
    <property type="entry name" value="Toxin_HigB"/>
</dbReference>
<evidence type="ECO:0008006" key="3">
    <source>
        <dbReference type="Google" id="ProtNLM"/>
    </source>
</evidence>
<dbReference type="GO" id="GO:0004519">
    <property type="term" value="F:endonuclease activity"/>
    <property type="evidence" value="ECO:0007669"/>
    <property type="project" value="InterPro"/>
</dbReference>
<dbReference type="AlphaFoldDB" id="A0A423N9Y8"/>
<dbReference type="EMBL" id="MOBY01000006">
    <property type="protein sequence ID" value="RON95284.1"/>
    <property type="molecule type" value="Genomic_DNA"/>
</dbReference>
<gene>
    <name evidence="1" type="ORF">BK672_13430</name>
</gene>
<organism evidence="1 2">
    <name type="scientific">Pseudomonas fluorescens</name>
    <dbReference type="NCBI Taxonomy" id="294"/>
    <lineage>
        <taxon>Bacteria</taxon>
        <taxon>Pseudomonadati</taxon>
        <taxon>Pseudomonadota</taxon>
        <taxon>Gammaproteobacteria</taxon>
        <taxon>Pseudomonadales</taxon>
        <taxon>Pseudomonadaceae</taxon>
        <taxon>Pseudomonas</taxon>
    </lineage>
</organism>
<dbReference type="OrthoDB" id="9799912at2"/>
<evidence type="ECO:0000313" key="1">
    <source>
        <dbReference type="EMBL" id="RON95284.1"/>
    </source>
</evidence>
<evidence type="ECO:0000313" key="2">
    <source>
        <dbReference type="Proteomes" id="UP000283650"/>
    </source>
</evidence>
<accession>A0A423N9Y8</accession>
<dbReference type="Proteomes" id="UP000283650">
    <property type="component" value="Unassembled WGS sequence"/>
</dbReference>
<dbReference type="GO" id="GO:0003723">
    <property type="term" value="F:RNA binding"/>
    <property type="evidence" value="ECO:0007669"/>
    <property type="project" value="InterPro"/>
</dbReference>
<sequence length="93" mass="11045">MWLTIFDRASLRFESFEKLRQDWASASGWNVDRIPHSKLRLTSKKGPLDIYVFDIKKNECRVITWINTKTGTIYIKDILPHAGYDKWWKGDVK</sequence>